<proteinExistence type="predicted"/>
<organism evidence="1 2">
    <name type="scientific">Sodiomyces alkalinus (strain CBS 110278 / VKM F-3762 / F11)</name>
    <name type="common">Alkaliphilic filamentous fungus</name>
    <dbReference type="NCBI Taxonomy" id="1314773"/>
    <lineage>
        <taxon>Eukaryota</taxon>
        <taxon>Fungi</taxon>
        <taxon>Dikarya</taxon>
        <taxon>Ascomycota</taxon>
        <taxon>Pezizomycotina</taxon>
        <taxon>Sordariomycetes</taxon>
        <taxon>Hypocreomycetidae</taxon>
        <taxon>Glomerellales</taxon>
        <taxon>Plectosphaerellaceae</taxon>
        <taxon>Sodiomyces</taxon>
    </lineage>
</organism>
<dbReference type="AlphaFoldDB" id="A0A3N2Q7K0"/>
<name>A0A3N2Q7K0_SODAK</name>
<accession>A0A3N2Q7K0</accession>
<dbReference type="EMBL" id="ML119051">
    <property type="protein sequence ID" value="ROT42740.1"/>
    <property type="molecule type" value="Genomic_DNA"/>
</dbReference>
<keyword evidence="2" id="KW-1185">Reference proteome</keyword>
<sequence length="238" mass="26895">MAPVVILVSRPGDFTATTVIWLEATFHEYRHAYTASEVVSFKTGPAILNLDRLDTAYRFAWYYSVITRSFPSSIENSKMEKYDLSWYSKGLKRHFDSSAQLMFAALVTFSRYGICQGNDDEFHELVRLRRVISESTDRLIKSLMRSTRRRRSVQPSLAAGQPRQKLSALASSQDALGGMMNTLIPRTSSCHPNFVALALHENGGCHHLSSALHRLIPVSNYIPCTLDNWSSDNIIFGR</sequence>
<gene>
    <name evidence="1" type="ORF">SODALDRAFT_319350</name>
</gene>
<evidence type="ECO:0000313" key="2">
    <source>
        <dbReference type="Proteomes" id="UP000272025"/>
    </source>
</evidence>
<evidence type="ECO:0000313" key="1">
    <source>
        <dbReference type="EMBL" id="ROT42740.1"/>
    </source>
</evidence>
<dbReference type="Proteomes" id="UP000272025">
    <property type="component" value="Unassembled WGS sequence"/>
</dbReference>
<protein>
    <submittedName>
        <fullName evidence="1">Uncharacterized protein</fullName>
    </submittedName>
</protein>
<dbReference type="GeneID" id="39577924"/>
<dbReference type="RefSeq" id="XP_028470546.1">
    <property type="nucleotide sequence ID" value="XM_028609446.1"/>
</dbReference>
<reference evidence="1 2" key="1">
    <citation type="journal article" date="2018" name="Mol. Ecol.">
        <title>The obligate alkalophilic soda-lake fungus Sodiomyces alkalinus has shifted to a protein diet.</title>
        <authorList>
            <person name="Grum-Grzhimaylo A.A."/>
            <person name="Falkoski D.L."/>
            <person name="van den Heuvel J."/>
            <person name="Valero-Jimenez C.A."/>
            <person name="Min B."/>
            <person name="Choi I.G."/>
            <person name="Lipzen A."/>
            <person name="Daum C.G."/>
            <person name="Aanen D.K."/>
            <person name="Tsang A."/>
            <person name="Henrissat B."/>
            <person name="Bilanenko E.N."/>
            <person name="de Vries R.P."/>
            <person name="van Kan J.A.L."/>
            <person name="Grigoriev I.V."/>
            <person name="Debets A.J.M."/>
        </authorList>
    </citation>
    <scope>NUCLEOTIDE SEQUENCE [LARGE SCALE GENOMIC DNA]</scope>
    <source>
        <strain evidence="1 2">F11</strain>
    </source>
</reference>